<evidence type="ECO:0000256" key="1">
    <source>
        <dbReference type="SAM" id="SignalP"/>
    </source>
</evidence>
<evidence type="ECO:0000313" key="2">
    <source>
        <dbReference type="EMBL" id="GAC27990.1"/>
    </source>
</evidence>
<organism evidence="2 3">
    <name type="scientific">Brumicola pallidula DSM 14239 = ACAM 615</name>
    <dbReference type="NCBI Taxonomy" id="1121922"/>
    <lineage>
        <taxon>Bacteria</taxon>
        <taxon>Pseudomonadati</taxon>
        <taxon>Pseudomonadota</taxon>
        <taxon>Gammaproteobacteria</taxon>
        <taxon>Alteromonadales</taxon>
        <taxon>Alteromonadaceae</taxon>
        <taxon>Brumicola</taxon>
    </lineage>
</organism>
<dbReference type="AlphaFoldDB" id="K6ZXD8"/>
<keyword evidence="3" id="KW-1185">Reference proteome</keyword>
<accession>K6ZXD8</accession>
<protein>
    <submittedName>
        <fullName evidence="2">GumN protein</fullName>
    </submittedName>
</protein>
<dbReference type="InterPro" id="IPR047111">
    <property type="entry name" value="YbaP-like"/>
</dbReference>
<dbReference type="CDD" id="cd14789">
    <property type="entry name" value="Tiki"/>
    <property type="match status" value="1"/>
</dbReference>
<dbReference type="Pfam" id="PF01963">
    <property type="entry name" value="TraB_PrgY_gumN"/>
    <property type="match status" value="1"/>
</dbReference>
<reference evidence="3" key="1">
    <citation type="journal article" date="2014" name="Environ. Microbiol.">
        <title>Comparative genomics of the marine bacterial genus Glaciecola reveals the high degree of genomic diversity and genomic characteristic for cold adaptation.</title>
        <authorList>
            <person name="Qin Q.L."/>
            <person name="Xie B.B."/>
            <person name="Yu Y."/>
            <person name="Shu Y.L."/>
            <person name="Rong J.C."/>
            <person name="Zhang Y.J."/>
            <person name="Zhao D.L."/>
            <person name="Chen X.L."/>
            <person name="Zhang X.Y."/>
            <person name="Chen B."/>
            <person name="Zhou B.C."/>
            <person name="Zhang Y.Z."/>
        </authorList>
    </citation>
    <scope>NUCLEOTIDE SEQUENCE [LARGE SCALE GENOMIC DNA]</scope>
    <source>
        <strain evidence="3">ACAM 615</strain>
    </source>
</reference>
<dbReference type="RefSeq" id="WP_006009826.1">
    <property type="nucleotide sequence ID" value="NZ_BAEQ01000018.1"/>
</dbReference>
<dbReference type="STRING" id="1121922.GCA_000428905_00049"/>
<sequence>MNMLKKVALTVLLSASISVQAASVWKVTDGENSVYFGGTIHILKAENLPLPTEYDRAYAASDKLVFETDIDGIKTVDFQQKMLSKLTLTDGTTLQSHLNDETYTALKTHLDSRGLQIVEFHRFKPSMLALMISMMEFRANGFDHDGVDQIFATRAKVDGKPIQWFESVDEQLDFIVNRGGDDDNAMIKHTLDEIQTLPAFIDDILSSWRDGDLEKLNKSLIEAMEKTSPEIYNSLIIQRNNNWMPKIMQMLKDKPTEFVLVGAAHFVGKDSVFAKLEAKGYAIEKVK</sequence>
<keyword evidence="1" id="KW-0732">Signal</keyword>
<feature type="signal peptide" evidence="1">
    <location>
        <begin position="1"/>
        <end position="21"/>
    </location>
</feature>
<dbReference type="Proteomes" id="UP000006251">
    <property type="component" value="Unassembled WGS sequence"/>
</dbReference>
<dbReference type="OrthoDB" id="357294at2"/>
<dbReference type="InterPro" id="IPR002816">
    <property type="entry name" value="TraB/PrgY/GumN_fam"/>
</dbReference>
<proteinExistence type="predicted"/>
<dbReference type="PANTHER" id="PTHR40590">
    <property type="entry name" value="CYTOPLASMIC PROTEIN-RELATED"/>
    <property type="match status" value="1"/>
</dbReference>
<dbReference type="EMBL" id="BAEQ01000018">
    <property type="protein sequence ID" value="GAC27990.1"/>
    <property type="molecule type" value="Genomic_DNA"/>
</dbReference>
<evidence type="ECO:0000313" key="3">
    <source>
        <dbReference type="Proteomes" id="UP000006251"/>
    </source>
</evidence>
<dbReference type="PANTHER" id="PTHR40590:SF1">
    <property type="entry name" value="CYTOPLASMIC PROTEIN"/>
    <property type="match status" value="1"/>
</dbReference>
<feature type="chain" id="PRO_5003898667" evidence="1">
    <location>
        <begin position="22"/>
        <end position="287"/>
    </location>
</feature>
<comment type="caution">
    <text evidence="2">The sequence shown here is derived from an EMBL/GenBank/DDBJ whole genome shotgun (WGS) entry which is preliminary data.</text>
</comment>
<name>K6ZXD8_9ALTE</name>
<gene>
    <name evidence="2" type="ORF">GPAL_1111</name>
</gene>